<feature type="region of interest" description="Disordered" evidence="1">
    <location>
        <begin position="155"/>
        <end position="188"/>
    </location>
</feature>
<evidence type="ECO:0000313" key="2">
    <source>
        <dbReference type="EMBL" id="GMI21484.1"/>
    </source>
</evidence>
<proteinExistence type="predicted"/>
<feature type="compositionally biased region" description="Low complexity" evidence="1">
    <location>
        <begin position="156"/>
        <end position="166"/>
    </location>
</feature>
<accession>A0ABQ6M8E1</accession>
<sequence length="686" mass="74844">MCASASLHTLPQTITELYLRGKLPSLLAVPHTFILTKNHVKVTSPTSVLVHFVHPVTVGTSASGKPLLKKFSFHVQIKLDYRGVMFLSTIEDSHPILIEDPAYADEIDSRNKAAFHQEPVRSASFTGNVSLSALPFDACSLSLCVSVPFQDASARNNPGNNPGNNPEISDAPSIFSPPSFLPGSTLPGSTDAAAVGTAAAASSPAAASSSHRPSVSSRRASFLPGRTSMRESMRGSRTLPGGQSAKEASAIAEHILTCVSFLQETFARDDEMDEHAYQEFISRRVPNAPAQAGREKRLVQTVLKVDEPGKDASSDWQRTPGTVNNPISTFTKKVSASLAAPPPAMRRPGSAKALGGAPPPSATPRISAPPPPAPELWTKVCTSIDASAVRVLAWLWYYMSNERVNRYIEDDPGLLRRLYAVPNSRSQVQVGMVSLPLGFGARIFCTWFTWSKLESGEILLAFAPMEELHDNELASRVGVDLLRDQTAQAAVIGKTKVMALGAPQKKSFKRCQSLEYANLDLEAGRASLATVKLTTLRNTVIPSSFRSDDWVKLKNQTSPHVGMWMRFPKSQEGKAKVSVALAKAQAEIDCPAKLAAAWLFQFCSRERMEIHLEEKQRARVCKQDPSSPHELLLGVIKSFPFPLSSREYVCRTLIAQDEKGDYCYTAESSEDEFDYGFKHRSVRGYS</sequence>
<gene>
    <name evidence="2" type="ORF">TeGR_g12118</name>
</gene>
<keyword evidence="3" id="KW-1185">Reference proteome</keyword>
<feature type="region of interest" description="Disordered" evidence="1">
    <location>
        <begin position="203"/>
        <end position="243"/>
    </location>
</feature>
<evidence type="ECO:0000313" key="3">
    <source>
        <dbReference type="Proteomes" id="UP001165060"/>
    </source>
</evidence>
<feature type="compositionally biased region" description="Polar residues" evidence="1">
    <location>
        <begin position="314"/>
        <end position="328"/>
    </location>
</feature>
<name>A0ABQ6M8E1_9STRA</name>
<protein>
    <submittedName>
        <fullName evidence="2">Uncharacterized protein</fullName>
    </submittedName>
</protein>
<dbReference type="EMBL" id="BRYB01000051">
    <property type="protein sequence ID" value="GMI21484.1"/>
    <property type="molecule type" value="Genomic_DNA"/>
</dbReference>
<feature type="non-terminal residue" evidence="2">
    <location>
        <position position="686"/>
    </location>
</feature>
<organism evidence="2 3">
    <name type="scientific">Tetraparma gracilis</name>
    <dbReference type="NCBI Taxonomy" id="2962635"/>
    <lineage>
        <taxon>Eukaryota</taxon>
        <taxon>Sar</taxon>
        <taxon>Stramenopiles</taxon>
        <taxon>Ochrophyta</taxon>
        <taxon>Bolidophyceae</taxon>
        <taxon>Parmales</taxon>
        <taxon>Triparmaceae</taxon>
        <taxon>Tetraparma</taxon>
    </lineage>
</organism>
<evidence type="ECO:0000256" key="1">
    <source>
        <dbReference type="SAM" id="MobiDB-lite"/>
    </source>
</evidence>
<feature type="region of interest" description="Disordered" evidence="1">
    <location>
        <begin position="309"/>
        <end position="328"/>
    </location>
</feature>
<comment type="caution">
    <text evidence="2">The sequence shown here is derived from an EMBL/GenBank/DDBJ whole genome shotgun (WGS) entry which is preliminary data.</text>
</comment>
<dbReference type="Proteomes" id="UP001165060">
    <property type="component" value="Unassembled WGS sequence"/>
</dbReference>
<feature type="compositionally biased region" description="Pro residues" evidence="1">
    <location>
        <begin position="357"/>
        <end position="371"/>
    </location>
</feature>
<feature type="region of interest" description="Disordered" evidence="1">
    <location>
        <begin position="337"/>
        <end position="371"/>
    </location>
</feature>
<reference evidence="2 3" key="1">
    <citation type="journal article" date="2023" name="Commun. Biol.">
        <title>Genome analysis of Parmales, the sister group of diatoms, reveals the evolutionary specialization of diatoms from phago-mixotrophs to photoautotrophs.</title>
        <authorList>
            <person name="Ban H."/>
            <person name="Sato S."/>
            <person name="Yoshikawa S."/>
            <person name="Yamada K."/>
            <person name="Nakamura Y."/>
            <person name="Ichinomiya M."/>
            <person name="Sato N."/>
            <person name="Blanc-Mathieu R."/>
            <person name="Endo H."/>
            <person name="Kuwata A."/>
            <person name="Ogata H."/>
        </authorList>
    </citation>
    <scope>NUCLEOTIDE SEQUENCE [LARGE SCALE GENOMIC DNA]</scope>
</reference>
<feature type="compositionally biased region" description="Low complexity" evidence="1">
    <location>
        <begin position="203"/>
        <end position="221"/>
    </location>
</feature>